<keyword evidence="5 7" id="KW-0443">Lipid metabolism</keyword>
<evidence type="ECO:0000313" key="8">
    <source>
        <dbReference type="EnsemblMetazoa" id="XP_038075350.1"/>
    </source>
</evidence>
<keyword evidence="4 7" id="KW-0442">Lipid degradation</keyword>
<feature type="chain" id="PRO_5038166083" description="Phospholipase B-like" evidence="7">
    <location>
        <begin position="22"/>
        <end position="557"/>
    </location>
</feature>
<dbReference type="Pfam" id="PF04916">
    <property type="entry name" value="Phospholip_B"/>
    <property type="match status" value="1"/>
</dbReference>
<organism evidence="8 9">
    <name type="scientific">Patiria miniata</name>
    <name type="common">Bat star</name>
    <name type="synonym">Asterina miniata</name>
    <dbReference type="NCBI Taxonomy" id="46514"/>
    <lineage>
        <taxon>Eukaryota</taxon>
        <taxon>Metazoa</taxon>
        <taxon>Echinodermata</taxon>
        <taxon>Eleutherozoa</taxon>
        <taxon>Asterozoa</taxon>
        <taxon>Asteroidea</taxon>
        <taxon>Valvatacea</taxon>
        <taxon>Valvatida</taxon>
        <taxon>Asterinidae</taxon>
        <taxon>Patiria</taxon>
    </lineage>
</organism>
<evidence type="ECO:0000256" key="1">
    <source>
        <dbReference type="ARBA" id="ARBA00007835"/>
    </source>
</evidence>
<sequence>MAISGVTLYHFLLVGFISANAAVQQPSSSRCVSVVLDPATMTLKLVDGYHPNSSVAWANFTDHQQQTGWNYLTVSTSPEYNDTLQAYAAGLVEGFLTADYIYMEWFNTMASFCHYMTSDCLKIQAFLTENLEWMEQQVKANPNDPYFYQMGLILVQVDGLKDGYMNKPDRPSIDIDPFGFLLFQADGDLGDIQTALKADSGQKRGRFAGHCSALIKLLPGNKDLFVSHDTWTEYGSMLRVVKKYNFAFRMSPKSSAFVPGREVSFSSYHGPLLSGDDYYIMGSGLVSMETTIGNDNPDLWKYVKSKGTVLEWMRTLLANRLANSVMEWTDIFSKYNSGTYNNEWMVVDYKHFTPGQPLPKEGVLAVLDQLPGQIEKKDMTWLLTKQTYWPSYNVPYFPDIFKNGGFAKQAAKYGPFMQYNSTPRANIFRRDHHKVTDMESMIKLMRYNDFQHDPLSRCNCTPPYSGENGISARSDLNPANGTYPLEFLGFRCHGGTDMKVTSSGMAKTLSMMAVSGPTHDQQPVFQWSKSPCEKEQLHLGHPDLFNFEPMKIVWEQP</sequence>
<dbReference type="AlphaFoldDB" id="A0A914BHI3"/>
<dbReference type="Gene3D" id="3.60.60.30">
    <property type="match status" value="1"/>
</dbReference>
<name>A0A914BHI3_PATMI</name>
<dbReference type="RefSeq" id="XP_038075350.1">
    <property type="nucleotide sequence ID" value="XM_038219422.1"/>
</dbReference>
<evidence type="ECO:0000313" key="9">
    <source>
        <dbReference type="Proteomes" id="UP000887568"/>
    </source>
</evidence>
<dbReference type="InterPro" id="IPR007000">
    <property type="entry name" value="PLipase_B-like"/>
</dbReference>
<comment type="function">
    <text evidence="7">Putative phospholipase.</text>
</comment>
<dbReference type="GeneID" id="119743079"/>
<protein>
    <recommendedName>
        <fullName evidence="7">Phospholipase B-like</fullName>
        <ecNumber evidence="7">3.1.1.-</ecNumber>
    </recommendedName>
</protein>
<comment type="similarity">
    <text evidence="1 7">Belongs to the phospholipase B-like family.</text>
</comment>
<evidence type="ECO:0000256" key="2">
    <source>
        <dbReference type="ARBA" id="ARBA00022729"/>
    </source>
</evidence>
<keyword evidence="9" id="KW-1185">Reference proteome</keyword>
<reference evidence="8" key="1">
    <citation type="submission" date="2022-11" db="UniProtKB">
        <authorList>
            <consortium name="EnsemblMetazoa"/>
        </authorList>
    </citation>
    <scope>IDENTIFICATION</scope>
</reference>
<keyword evidence="6" id="KW-0325">Glycoprotein</keyword>
<dbReference type="OMA" id="YQEGYWA"/>
<dbReference type="EC" id="3.1.1.-" evidence="7"/>
<keyword evidence="3 7" id="KW-0378">Hydrolase</keyword>
<dbReference type="GO" id="GO:0005576">
    <property type="term" value="C:extracellular region"/>
    <property type="evidence" value="ECO:0007669"/>
    <property type="project" value="TreeGrafter"/>
</dbReference>
<evidence type="ECO:0000256" key="3">
    <source>
        <dbReference type="ARBA" id="ARBA00022801"/>
    </source>
</evidence>
<dbReference type="GO" id="GO:0009395">
    <property type="term" value="P:phospholipid catabolic process"/>
    <property type="evidence" value="ECO:0007669"/>
    <property type="project" value="TreeGrafter"/>
</dbReference>
<feature type="signal peptide" evidence="7">
    <location>
        <begin position="1"/>
        <end position="21"/>
    </location>
</feature>
<keyword evidence="2 7" id="KW-0732">Signal</keyword>
<dbReference type="EnsemblMetazoa" id="XM_038219422.1">
    <property type="protein sequence ID" value="XP_038075350.1"/>
    <property type="gene ID" value="LOC119743079"/>
</dbReference>
<evidence type="ECO:0000256" key="4">
    <source>
        <dbReference type="ARBA" id="ARBA00022963"/>
    </source>
</evidence>
<accession>A0A914BHI3</accession>
<dbReference type="GO" id="GO:0004620">
    <property type="term" value="F:phospholipase activity"/>
    <property type="evidence" value="ECO:0007669"/>
    <property type="project" value="InterPro"/>
</dbReference>
<evidence type="ECO:0000256" key="7">
    <source>
        <dbReference type="RuleBase" id="RU364138"/>
    </source>
</evidence>
<dbReference type="OrthoDB" id="443524at2759"/>
<evidence type="ECO:0000256" key="6">
    <source>
        <dbReference type="ARBA" id="ARBA00023180"/>
    </source>
</evidence>
<dbReference type="PANTHER" id="PTHR12370:SF3">
    <property type="entry name" value="PHOSPHOLIPASE B-LIKE 2-RELATED"/>
    <property type="match status" value="1"/>
</dbReference>
<dbReference type="PANTHER" id="PTHR12370">
    <property type="entry name" value="PHOSPHOLIPASE B-RELATED"/>
    <property type="match status" value="1"/>
</dbReference>
<evidence type="ECO:0000256" key="5">
    <source>
        <dbReference type="ARBA" id="ARBA00023098"/>
    </source>
</evidence>
<proteinExistence type="inferred from homology"/>
<dbReference type="Proteomes" id="UP000887568">
    <property type="component" value="Unplaced"/>
</dbReference>